<keyword evidence="3" id="KW-1185">Reference proteome</keyword>
<protein>
    <submittedName>
        <fullName evidence="2">Uncharacterized protein</fullName>
    </submittedName>
</protein>
<evidence type="ECO:0000313" key="3">
    <source>
        <dbReference type="Proteomes" id="UP000735302"/>
    </source>
</evidence>
<evidence type="ECO:0000256" key="1">
    <source>
        <dbReference type="SAM" id="MobiDB-lite"/>
    </source>
</evidence>
<dbReference type="EMBL" id="BLXT01000368">
    <property type="protein sequence ID" value="GFN76167.1"/>
    <property type="molecule type" value="Genomic_DNA"/>
</dbReference>
<proteinExistence type="predicted"/>
<evidence type="ECO:0000313" key="2">
    <source>
        <dbReference type="EMBL" id="GFN76167.1"/>
    </source>
</evidence>
<sequence>MTTTIIITTFGTNPTSTAPLLVQASPLQLAVPPLPPETPSPSSQPQPQLPLVPSAPPQPVQAAITSSDANGIFMPTTSINATYNTITITNAITNTRSTSGAS</sequence>
<name>A0AAV3Y1D4_9GAST</name>
<reference evidence="2 3" key="1">
    <citation type="journal article" date="2021" name="Elife">
        <title>Chloroplast acquisition without the gene transfer in kleptoplastic sea slugs, Plakobranchus ocellatus.</title>
        <authorList>
            <person name="Maeda T."/>
            <person name="Takahashi S."/>
            <person name="Yoshida T."/>
            <person name="Shimamura S."/>
            <person name="Takaki Y."/>
            <person name="Nagai Y."/>
            <person name="Toyoda A."/>
            <person name="Suzuki Y."/>
            <person name="Arimoto A."/>
            <person name="Ishii H."/>
            <person name="Satoh N."/>
            <person name="Nishiyama T."/>
            <person name="Hasebe M."/>
            <person name="Maruyama T."/>
            <person name="Minagawa J."/>
            <person name="Obokata J."/>
            <person name="Shigenobu S."/>
        </authorList>
    </citation>
    <scope>NUCLEOTIDE SEQUENCE [LARGE SCALE GENOMIC DNA]</scope>
</reference>
<dbReference type="Proteomes" id="UP000735302">
    <property type="component" value="Unassembled WGS sequence"/>
</dbReference>
<feature type="region of interest" description="Disordered" evidence="1">
    <location>
        <begin position="31"/>
        <end position="61"/>
    </location>
</feature>
<comment type="caution">
    <text evidence="2">The sequence shown here is derived from an EMBL/GenBank/DDBJ whole genome shotgun (WGS) entry which is preliminary data.</text>
</comment>
<feature type="compositionally biased region" description="Pro residues" evidence="1">
    <location>
        <begin position="32"/>
        <end position="59"/>
    </location>
</feature>
<gene>
    <name evidence="2" type="ORF">PoB_000267300</name>
</gene>
<dbReference type="AlphaFoldDB" id="A0AAV3Y1D4"/>
<organism evidence="2 3">
    <name type="scientific">Plakobranchus ocellatus</name>
    <dbReference type="NCBI Taxonomy" id="259542"/>
    <lineage>
        <taxon>Eukaryota</taxon>
        <taxon>Metazoa</taxon>
        <taxon>Spiralia</taxon>
        <taxon>Lophotrochozoa</taxon>
        <taxon>Mollusca</taxon>
        <taxon>Gastropoda</taxon>
        <taxon>Heterobranchia</taxon>
        <taxon>Euthyneura</taxon>
        <taxon>Panpulmonata</taxon>
        <taxon>Sacoglossa</taxon>
        <taxon>Placobranchoidea</taxon>
        <taxon>Plakobranchidae</taxon>
        <taxon>Plakobranchus</taxon>
    </lineage>
</organism>
<accession>A0AAV3Y1D4</accession>